<accession>A0AC35FDD8</accession>
<protein>
    <submittedName>
        <fullName evidence="2">Piwi domain-containing protein</fullName>
    </submittedName>
</protein>
<sequence>MSQHNSSSGSSNRSRPQRGGHGTGPGSAALDQPSRQPQLDNRRERTKIRDRIVEFFEREGIEQGTTQLEPKMDPGTVCRGQQDFQTNAFGIKCANYPLYKYHIEVSGVRGAGRAKPFFLTKRSNDDCVAADRKTRCREVFMVMKTVCTDLFINDEHHKYYYDLQSTLVTTTQLPQAHIQFSLQPVDYAGRPPLESFTRLDIEIKQCETENEVRTGDMEMAKIQDFDKYNRSHQAWIELATSQHALFNPEDICCLSGGKMYLITPERFIDRQIVDRCNAFSDDKFIGIGVKKSAKYVEGPKGRNHQNVALFVDPLKTAFFRQISIEQYLRNKNVNVNDFNDVANKRWLIKGLYVFNKHLAGKRAFQVTGLARETARTKIFKQNDGTEISVEDYFYEKYGVQVNPNAPLVMGKSKTELLPIDQATIDDNQPAPKNKMTQREDSDMIKIAATPPATLVREIDGYIGALGLDRMNIETDGIKVLSKRLTVKGRILQNPTIQFGENRDCFPNEEGLWNLQGKKFLRGSQCAKWGLLRNGRDRVAVNEYKNAFVQMCGRQGIQIAPTPDLEGEIRDDLEDWFKRAKQCGIEFLAFITDKQIKNQGDIKMLERKYEITTQNVTSKVANDAAGRGTATLENIVQKTNPKLGGTNYTIKHNQQFIDEAFGKDFLVIGIALSHSGSIDDVQRQRGGTAASTQLSSVGYAANTGQDSFEFIGDMVPNNPHRIEILELIPGIIETVIEKYNTNKGHFPSSMILYLNGSSEGEFGMLKRFEIPLVHRKMVDAIGRKIPLTVIVPQRPRQNLQPGVVVDTGLVHPTLNEFFLNSHVAIQGTARTPKYTILHNDNERAAMDAIQHITYYLCYGHQIVNSPTSLPAPVYCAMQYAERGTKVFKALAGVAVEEIVERWNYDSSAKFRNLRINA</sequence>
<dbReference type="Proteomes" id="UP000887580">
    <property type="component" value="Unplaced"/>
</dbReference>
<evidence type="ECO:0000313" key="2">
    <source>
        <dbReference type="WBParaSite" id="PS1159_v2.g1636.t1"/>
    </source>
</evidence>
<evidence type="ECO:0000313" key="1">
    <source>
        <dbReference type="Proteomes" id="UP000887580"/>
    </source>
</evidence>
<name>A0AC35FDD8_9BILA</name>
<dbReference type="WBParaSite" id="PS1159_v2.g1636.t1">
    <property type="protein sequence ID" value="PS1159_v2.g1636.t1"/>
    <property type="gene ID" value="PS1159_v2.g1636"/>
</dbReference>
<proteinExistence type="predicted"/>
<organism evidence="1 2">
    <name type="scientific">Panagrolaimus sp. PS1159</name>
    <dbReference type="NCBI Taxonomy" id="55785"/>
    <lineage>
        <taxon>Eukaryota</taxon>
        <taxon>Metazoa</taxon>
        <taxon>Ecdysozoa</taxon>
        <taxon>Nematoda</taxon>
        <taxon>Chromadorea</taxon>
        <taxon>Rhabditida</taxon>
        <taxon>Tylenchina</taxon>
        <taxon>Panagrolaimomorpha</taxon>
        <taxon>Panagrolaimoidea</taxon>
        <taxon>Panagrolaimidae</taxon>
        <taxon>Panagrolaimus</taxon>
    </lineage>
</organism>
<reference evidence="2" key="1">
    <citation type="submission" date="2022-11" db="UniProtKB">
        <authorList>
            <consortium name="WormBaseParasite"/>
        </authorList>
    </citation>
    <scope>IDENTIFICATION</scope>
</reference>